<proteinExistence type="predicted"/>
<feature type="signal peptide" evidence="2">
    <location>
        <begin position="1"/>
        <end position="30"/>
    </location>
</feature>
<protein>
    <submittedName>
        <fullName evidence="3">Uncharacterized protein</fullName>
    </submittedName>
</protein>
<sequence>MTFARPALLAAATGAALAVGLAAGAAPAGASLTFVKDHDVWLAHDDGSGAVRVTTDGTAENPWQSPSQADDGTIVAARKLPRSGPLFVLRQNGELVRRIDLPAVQFGPFDPAVSPDGTLVAYGHSFARYVNGWLETGSDIRYARTDGTGGTESWPGVATNASTPSWIDARHVLAARGTVAYDQRPDESPTQWWSDYDHQGTFDHGEDLSDGEVAGGRIVVVRGTGTPNTLQVYRVAGRLGTPTPTCTIHDPADGPLGRAYKDPTLSADGRRIWWQEGDGIWTATTPAGDGCEGWDVRRIVDGASEPDWSPAAVSPGPRGGGGTGDGTGGGTGDGAGAGGGTGRPAPGAGGAPATGAPAARAALKGRVTTAALRRGLVLSVRTTKAGTVRTTATTGARTIARRSTKVRRAGTTTVRLPRLRASVARRLRGTAVRITVRGAGVSTTLRATVR</sequence>
<organism evidence="3 4">
    <name type="scientific">Patulibacter brassicae</name>
    <dbReference type="NCBI Taxonomy" id="1705717"/>
    <lineage>
        <taxon>Bacteria</taxon>
        <taxon>Bacillati</taxon>
        <taxon>Actinomycetota</taxon>
        <taxon>Thermoleophilia</taxon>
        <taxon>Solirubrobacterales</taxon>
        <taxon>Patulibacteraceae</taxon>
        <taxon>Patulibacter</taxon>
    </lineage>
</organism>
<comment type="caution">
    <text evidence="3">The sequence shown here is derived from an EMBL/GenBank/DDBJ whole genome shotgun (WGS) entry which is preliminary data.</text>
</comment>
<feature type="region of interest" description="Disordered" evidence="1">
    <location>
        <begin position="304"/>
        <end position="357"/>
    </location>
</feature>
<reference evidence="3 4" key="1">
    <citation type="submission" date="2023-11" db="EMBL/GenBank/DDBJ databases">
        <authorList>
            <person name="Xu M."/>
            <person name="Jiang T."/>
        </authorList>
    </citation>
    <scope>NUCLEOTIDE SEQUENCE [LARGE SCALE GENOMIC DNA]</scope>
    <source>
        <strain evidence="3 4">SD</strain>
    </source>
</reference>
<feature type="chain" id="PRO_5046315596" evidence="2">
    <location>
        <begin position="31"/>
        <end position="450"/>
    </location>
</feature>
<dbReference type="SUPFAM" id="SSF82171">
    <property type="entry name" value="DPP6 N-terminal domain-like"/>
    <property type="match status" value="1"/>
</dbReference>
<evidence type="ECO:0000313" key="3">
    <source>
        <dbReference type="EMBL" id="MDX8152231.1"/>
    </source>
</evidence>
<keyword evidence="2" id="KW-0732">Signal</keyword>
<dbReference type="PROSITE" id="PS51318">
    <property type="entry name" value="TAT"/>
    <property type="match status" value="1"/>
</dbReference>
<dbReference type="EMBL" id="JAXAVX010000005">
    <property type="protein sequence ID" value="MDX8152231.1"/>
    <property type="molecule type" value="Genomic_DNA"/>
</dbReference>
<accession>A0ABU4VK58</accession>
<gene>
    <name evidence="3" type="ORF">SK069_11540</name>
</gene>
<evidence type="ECO:0000256" key="2">
    <source>
        <dbReference type="SAM" id="SignalP"/>
    </source>
</evidence>
<feature type="compositionally biased region" description="Gly residues" evidence="1">
    <location>
        <begin position="317"/>
        <end position="352"/>
    </location>
</feature>
<keyword evidence="4" id="KW-1185">Reference proteome</keyword>
<dbReference type="InterPro" id="IPR006311">
    <property type="entry name" value="TAT_signal"/>
</dbReference>
<dbReference type="Proteomes" id="UP001277761">
    <property type="component" value="Unassembled WGS sequence"/>
</dbReference>
<dbReference type="RefSeq" id="WP_319954387.1">
    <property type="nucleotide sequence ID" value="NZ_JAXAVX010000005.1"/>
</dbReference>
<evidence type="ECO:0000256" key="1">
    <source>
        <dbReference type="SAM" id="MobiDB-lite"/>
    </source>
</evidence>
<name>A0ABU4VK58_9ACTN</name>
<evidence type="ECO:0000313" key="4">
    <source>
        <dbReference type="Proteomes" id="UP001277761"/>
    </source>
</evidence>